<proteinExistence type="predicted"/>
<dbReference type="AlphaFoldDB" id="Q65SY3"/>
<dbReference type="Proteomes" id="UP000000607">
    <property type="component" value="Chromosome"/>
</dbReference>
<gene>
    <name evidence="1" type="ordered locus">MS1320</name>
</gene>
<keyword evidence="2" id="KW-1185">Reference proteome</keyword>
<dbReference type="KEGG" id="msu:MS1320"/>
<evidence type="ECO:0000313" key="1">
    <source>
        <dbReference type="EMBL" id="AAU37927.1"/>
    </source>
</evidence>
<name>Q65SY3_MANSM</name>
<accession>Q65SY3</accession>
<dbReference type="EMBL" id="AE016827">
    <property type="protein sequence ID" value="AAU37927.1"/>
    <property type="molecule type" value="Genomic_DNA"/>
</dbReference>
<protein>
    <submittedName>
        <fullName evidence="1">Uncharacterized protein</fullName>
    </submittedName>
</protein>
<dbReference type="STRING" id="221988.MS1320"/>
<sequence length="36" mass="4580">MRLYVAFYKIYKIKFLFKFMTKITFLTFFSDENQQK</sequence>
<reference evidence="1 2" key="1">
    <citation type="journal article" date="2004" name="Nat. Biotechnol.">
        <title>The genome sequence of the capnophilic rumen bacterium Mannheimia succiniciproducens.</title>
        <authorList>
            <person name="Hong S.H."/>
            <person name="Kim J.S."/>
            <person name="Lee S.Y."/>
            <person name="In Y.H."/>
            <person name="Choi S.S."/>
            <person name="Rih J.-K."/>
            <person name="Kim C.H."/>
            <person name="Jeong H."/>
            <person name="Hur C.G."/>
            <person name="Kim J.J."/>
        </authorList>
    </citation>
    <scope>NUCLEOTIDE SEQUENCE [LARGE SCALE GENOMIC DNA]</scope>
    <source>
        <strain evidence="2">KCTC 0769BP / MBEL55E</strain>
    </source>
</reference>
<evidence type="ECO:0000313" key="2">
    <source>
        <dbReference type="Proteomes" id="UP000000607"/>
    </source>
</evidence>
<dbReference type="HOGENOM" id="CLU_3356963_0_0_6"/>
<organism evidence="1 2">
    <name type="scientific">Mannheimia succiniciproducens (strain KCTC 0769BP / MBEL55E)</name>
    <dbReference type="NCBI Taxonomy" id="221988"/>
    <lineage>
        <taxon>Bacteria</taxon>
        <taxon>Pseudomonadati</taxon>
        <taxon>Pseudomonadota</taxon>
        <taxon>Gammaproteobacteria</taxon>
        <taxon>Pasteurellales</taxon>
        <taxon>Pasteurellaceae</taxon>
        <taxon>Basfia</taxon>
    </lineage>
</organism>